<dbReference type="EMBL" id="UINC01136394">
    <property type="protein sequence ID" value="SVD21132.1"/>
    <property type="molecule type" value="Genomic_DNA"/>
</dbReference>
<name>A0A382TH76_9ZZZZ</name>
<evidence type="ECO:0000313" key="1">
    <source>
        <dbReference type="EMBL" id="SVD21132.1"/>
    </source>
</evidence>
<proteinExistence type="predicted"/>
<accession>A0A382TH76</accession>
<reference evidence="1" key="1">
    <citation type="submission" date="2018-05" db="EMBL/GenBank/DDBJ databases">
        <authorList>
            <person name="Lanie J.A."/>
            <person name="Ng W.-L."/>
            <person name="Kazmierczak K.M."/>
            <person name="Andrzejewski T.M."/>
            <person name="Davidsen T.M."/>
            <person name="Wayne K.J."/>
            <person name="Tettelin H."/>
            <person name="Glass J.I."/>
            <person name="Rusch D."/>
            <person name="Podicherti R."/>
            <person name="Tsui H.-C.T."/>
            <person name="Winkler M.E."/>
        </authorList>
    </citation>
    <scope>NUCLEOTIDE SEQUENCE</scope>
</reference>
<gene>
    <name evidence="1" type="ORF">METZ01_LOCUS373986</name>
</gene>
<sequence>MRQLFARPKIFESWENQASAGHAMAINRRAIRLGLHVEALMAVGRKAKSSFSAGILCALGSLTTLQLRGVDESVSLAAGRPLGEFIMSLWGLPSTLIALPDSEKPTEPAQTLELAEALRACTSLLDESVQENEDLATPALDANFLTSVGWGDKIESLEAAIIRRSEDFV</sequence>
<protein>
    <submittedName>
        <fullName evidence="1">Uncharacterized protein</fullName>
    </submittedName>
</protein>
<organism evidence="1">
    <name type="scientific">marine metagenome</name>
    <dbReference type="NCBI Taxonomy" id="408172"/>
    <lineage>
        <taxon>unclassified sequences</taxon>
        <taxon>metagenomes</taxon>
        <taxon>ecological metagenomes</taxon>
    </lineage>
</organism>
<dbReference type="AlphaFoldDB" id="A0A382TH76"/>